<evidence type="ECO:0000313" key="1">
    <source>
        <dbReference type="EMBL" id="VFU10583.1"/>
    </source>
</evidence>
<dbReference type="RefSeq" id="WP_244605878.1">
    <property type="nucleotide sequence ID" value="NZ_LR536450.1"/>
</dbReference>
<evidence type="ECO:0000313" key="2">
    <source>
        <dbReference type="Proteomes" id="UP000294360"/>
    </source>
</evidence>
<dbReference type="Proteomes" id="UP000294360">
    <property type="component" value="Chromosome"/>
</dbReference>
<protein>
    <submittedName>
        <fullName evidence="1">Uncharacterized protein</fullName>
    </submittedName>
</protein>
<name>A0A4U8Z4Z1_METTU</name>
<dbReference type="AlphaFoldDB" id="A0A4U8Z4Z1"/>
<dbReference type="EMBL" id="LR536450">
    <property type="protein sequence ID" value="VFU10583.1"/>
    <property type="molecule type" value="Genomic_DNA"/>
</dbReference>
<organism evidence="1 2">
    <name type="scientific">Methylocella tundrae</name>
    <dbReference type="NCBI Taxonomy" id="227605"/>
    <lineage>
        <taxon>Bacteria</taxon>
        <taxon>Pseudomonadati</taxon>
        <taxon>Pseudomonadota</taxon>
        <taxon>Alphaproteobacteria</taxon>
        <taxon>Hyphomicrobiales</taxon>
        <taxon>Beijerinckiaceae</taxon>
        <taxon>Methylocella</taxon>
    </lineage>
</organism>
<proteinExistence type="predicted"/>
<gene>
    <name evidence="1" type="ORF">MTUNDRAET4_3696</name>
</gene>
<dbReference type="KEGG" id="mtun:MTUNDRAET4_3696"/>
<reference evidence="1 2" key="1">
    <citation type="submission" date="2019-03" db="EMBL/GenBank/DDBJ databases">
        <authorList>
            <person name="Kox A.R. M."/>
        </authorList>
    </citation>
    <scope>NUCLEOTIDE SEQUENCE [LARGE SCALE GENOMIC DNA]</scope>
    <source>
        <strain evidence="1">MTUNDRAET4 annotated genome</strain>
    </source>
</reference>
<accession>A0A4U8Z4Z1</accession>
<sequence length="55" mass="6050">MRVSIMAAVRVVARQPAFWLALLLVGAIGSMRWSAPFRRAVSGRSAPPLFARKLL</sequence>